<feature type="region of interest" description="Disordered" evidence="1">
    <location>
        <begin position="29"/>
        <end position="49"/>
    </location>
</feature>
<accession>A0A6B0V483</accession>
<organism evidence="3">
    <name type="scientific">Ixodes ricinus</name>
    <name type="common">Common tick</name>
    <name type="synonym">Acarus ricinus</name>
    <dbReference type="NCBI Taxonomy" id="34613"/>
    <lineage>
        <taxon>Eukaryota</taxon>
        <taxon>Metazoa</taxon>
        <taxon>Ecdysozoa</taxon>
        <taxon>Arthropoda</taxon>
        <taxon>Chelicerata</taxon>
        <taxon>Arachnida</taxon>
        <taxon>Acari</taxon>
        <taxon>Parasitiformes</taxon>
        <taxon>Ixodida</taxon>
        <taxon>Ixodoidea</taxon>
        <taxon>Ixodidae</taxon>
        <taxon>Ixodinae</taxon>
        <taxon>Ixodes</taxon>
    </lineage>
</organism>
<evidence type="ECO:0000313" key="3">
    <source>
        <dbReference type="EMBL" id="MXU96614.1"/>
    </source>
</evidence>
<feature type="transmembrane region" description="Helical" evidence="2">
    <location>
        <begin position="121"/>
        <end position="140"/>
    </location>
</feature>
<dbReference type="AlphaFoldDB" id="A0A6B0V483"/>
<protein>
    <submittedName>
        <fullName evidence="3">Uncharacterized protein</fullName>
    </submittedName>
</protein>
<proteinExistence type="predicted"/>
<keyword evidence="2" id="KW-0812">Transmembrane</keyword>
<name>A0A6B0V483_IXORI</name>
<evidence type="ECO:0000256" key="1">
    <source>
        <dbReference type="SAM" id="MobiDB-lite"/>
    </source>
</evidence>
<reference evidence="3" key="1">
    <citation type="submission" date="2019-12" db="EMBL/GenBank/DDBJ databases">
        <title>An insight into the sialome of adult female Ixodes ricinus ticks feeding for 6 days.</title>
        <authorList>
            <person name="Perner J."/>
            <person name="Ribeiro J.M.C."/>
        </authorList>
    </citation>
    <scope>NUCLEOTIDE SEQUENCE</scope>
    <source>
        <strain evidence="3">Semi-engorged</strain>
        <tissue evidence="3">Salivary glands</tissue>
    </source>
</reference>
<keyword evidence="2" id="KW-0472">Membrane</keyword>
<sequence>MSFRLTWTFSLLATGTELKQNLLKASTSLSSSSKSPFSRSMSFGKNTSSGDVTSVEEFFFFLDFLLFACAPFSWCAMHRSFFTVGSSSETLLRWWLLGSAVTVTSASCPFWGSFLNRFRDGAAAAGTAFTVNSAFSAAILEASPFSKDESKGRLGPPMMNTLPEMEVVGVLPFDTGLEAEPELTLGQGEPPREGRTLSPSSAMLTTQLLQLLAVLLLLLLLF</sequence>
<dbReference type="EMBL" id="GIFC01014531">
    <property type="protein sequence ID" value="MXU96614.1"/>
    <property type="molecule type" value="Transcribed_RNA"/>
</dbReference>
<keyword evidence="2" id="KW-1133">Transmembrane helix</keyword>
<feature type="transmembrane region" description="Helical" evidence="2">
    <location>
        <begin position="202"/>
        <end position="221"/>
    </location>
</feature>
<evidence type="ECO:0000256" key="2">
    <source>
        <dbReference type="SAM" id="Phobius"/>
    </source>
</evidence>
<feature type="compositionally biased region" description="Low complexity" evidence="1">
    <location>
        <begin position="29"/>
        <end position="42"/>
    </location>
</feature>
<feature type="transmembrane region" description="Helical" evidence="2">
    <location>
        <begin position="58"/>
        <end position="82"/>
    </location>
</feature>
<feature type="transmembrane region" description="Helical" evidence="2">
    <location>
        <begin position="94"/>
        <end position="115"/>
    </location>
</feature>